<evidence type="ECO:0000313" key="1">
    <source>
        <dbReference type="EMBL" id="GGN74154.1"/>
    </source>
</evidence>
<accession>A0A918D731</accession>
<evidence type="ECO:0008006" key="3">
    <source>
        <dbReference type="Google" id="ProtNLM"/>
    </source>
</evidence>
<proteinExistence type="predicted"/>
<dbReference type="SUPFAM" id="SSF54909">
    <property type="entry name" value="Dimeric alpha+beta barrel"/>
    <property type="match status" value="1"/>
</dbReference>
<organism evidence="1 2">
    <name type="scientific">Streptomyces albiflavescens</name>
    <dbReference type="NCBI Taxonomy" id="1623582"/>
    <lineage>
        <taxon>Bacteria</taxon>
        <taxon>Bacillati</taxon>
        <taxon>Actinomycetota</taxon>
        <taxon>Actinomycetes</taxon>
        <taxon>Kitasatosporales</taxon>
        <taxon>Streptomycetaceae</taxon>
        <taxon>Streptomyces</taxon>
    </lineage>
</organism>
<gene>
    <name evidence="1" type="ORF">GCM10011579_052950</name>
</gene>
<dbReference type="InterPro" id="IPR011008">
    <property type="entry name" value="Dimeric_a/b-barrel"/>
</dbReference>
<reference evidence="1 2" key="1">
    <citation type="journal article" date="2014" name="Int. J. Syst. Evol. Microbiol.">
        <title>Complete genome sequence of Corynebacterium casei LMG S-19264T (=DSM 44701T), isolated from a smear-ripened cheese.</title>
        <authorList>
            <consortium name="US DOE Joint Genome Institute (JGI-PGF)"/>
            <person name="Walter F."/>
            <person name="Albersmeier A."/>
            <person name="Kalinowski J."/>
            <person name="Ruckert C."/>
        </authorList>
    </citation>
    <scope>NUCLEOTIDE SEQUENCE [LARGE SCALE GENOMIC DNA]</scope>
    <source>
        <strain evidence="1 2">CGMCC 4.7111</strain>
    </source>
</reference>
<dbReference type="RefSeq" id="WP_189188577.1">
    <property type="nucleotide sequence ID" value="NZ_BMMM01000010.1"/>
</dbReference>
<sequence>MTVLMVRSTVKPECVGELEEALKKMFAALESARPEGVRYTSYRLPDGVTYVALLELADGIENPLPAIVEFREFQAGLKDWLAGPPSAEQFEVRGAYTA</sequence>
<comment type="caution">
    <text evidence="1">The sequence shown here is derived from an EMBL/GenBank/DDBJ whole genome shotgun (WGS) entry which is preliminary data.</text>
</comment>
<name>A0A918D731_9ACTN</name>
<dbReference type="EMBL" id="BMMM01000010">
    <property type="protein sequence ID" value="GGN74154.1"/>
    <property type="molecule type" value="Genomic_DNA"/>
</dbReference>
<dbReference type="AlphaFoldDB" id="A0A918D731"/>
<dbReference type="Proteomes" id="UP000600365">
    <property type="component" value="Unassembled WGS sequence"/>
</dbReference>
<evidence type="ECO:0000313" key="2">
    <source>
        <dbReference type="Proteomes" id="UP000600365"/>
    </source>
</evidence>
<protein>
    <recommendedName>
        <fullName evidence="3">Antibiotic biosynthesis monooxygenase</fullName>
    </recommendedName>
</protein>
<keyword evidence="2" id="KW-1185">Reference proteome</keyword>